<proteinExistence type="predicted"/>
<name>A0A9P7BGG5_9ASCO</name>
<feature type="compositionally biased region" description="Basic and acidic residues" evidence="2">
    <location>
        <begin position="67"/>
        <end position="88"/>
    </location>
</feature>
<feature type="region of interest" description="Disordered" evidence="2">
    <location>
        <begin position="364"/>
        <end position="435"/>
    </location>
</feature>
<dbReference type="GO" id="GO:0000329">
    <property type="term" value="C:fungal-type vacuole membrane"/>
    <property type="evidence" value="ECO:0007669"/>
    <property type="project" value="InterPro"/>
</dbReference>
<reference evidence="3" key="1">
    <citation type="submission" date="2020-11" db="EMBL/GenBank/DDBJ databases">
        <title>Kefir isolates.</title>
        <authorList>
            <person name="Marcisauskas S."/>
            <person name="Kim Y."/>
            <person name="Blasche S."/>
        </authorList>
    </citation>
    <scope>NUCLEOTIDE SEQUENCE</scope>
    <source>
        <strain evidence="3">Olga-1</strain>
    </source>
</reference>
<dbReference type="PANTHER" id="PTHR38407:SF1">
    <property type="entry name" value="PROTEIN IVY1"/>
    <property type="match status" value="1"/>
</dbReference>
<keyword evidence="1" id="KW-0175">Coiled coil</keyword>
<dbReference type="Proteomes" id="UP000697127">
    <property type="component" value="Unassembled WGS sequence"/>
</dbReference>
<evidence type="ECO:0008006" key="5">
    <source>
        <dbReference type="Google" id="ProtNLM"/>
    </source>
</evidence>
<feature type="compositionally biased region" description="Low complexity" evidence="2">
    <location>
        <begin position="96"/>
        <end position="107"/>
    </location>
</feature>
<feature type="compositionally biased region" description="Acidic residues" evidence="2">
    <location>
        <begin position="394"/>
        <end position="403"/>
    </location>
</feature>
<protein>
    <recommendedName>
        <fullName evidence="5">Protein IVY1</fullName>
    </recommendedName>
</protein>
<sequence length="435" mass="49684">MDTDSSPRSVISGVSTSNIIAPRSPTRSERKGKRLAPPPPPPHLSEFITYVNGKNSSINNGNQEIYDTSKNETKDVSTKPRDRKKRTDITSWSIHSNMSNPSLSSMNSMTPTIMDLDVLVTKKDVSESIEQMQELKFTCDNLSNKLKEVSEAFGDFGAIIEKISRSKGSGEYCNALSTFSNYQYLVSNQHRYLGELLQREFAEQLDSIRKEYEEKNQIRRDEFQNEYKKLVRELKNSEVANSKLRKGKIRNLVSYKSNLVNLTNKLENIDHVYHDYYVDSFNMLENVSGKIVEHAKNVVYQESVVFGKLAEKTQPGNGLDILLTQDGEEYDEGDDTIHEPEIENHVTNDEIILKGIIDENILSIPKNEEANEETNEEGSNDRKETNVMKHRQDDDEEEEEEEDTSKRDERYMQKAVSMLHSAIDDSDDDLNTSSV</sequence>
<dbReference type="Gene3D" id="1.20.1270.60">
    <property type="entry name" value="Arfaptin homology (AH) domain/BAR domain"/>
    <property type="match status" value="1"/>
</dbReference>
<dbReference type="GO" id="GO:0005543">
    <property type="term" value="F:phospholipid binding"/>
    <property type="evidence" value="ECO:0007669"/>
    <property type="project" value="InterPro"/>
</dbReference>
<gene>
    <name evidence="3" type="ORF">C6P40_005447</name>
</gene>
<dbReference type="SUPFAM" id="SSF103657">
    <property type="entry name" value="BAR/IMD domain-like"/>
    <property type="match status" value="1"/>
</dbReference>
<evidence type="ECO:0000313" key="4">
    <source>
        <dbReference type="Proteomes" id="UP000697127"/>
    </source>
</evidence>
<feature type="compositionally biased region" description="Basic and acidic residues" evidence="2">
    <location>
        <begin position="379"/>
        <end position="393"/>
    </location>
</feature>
<dbReference type="PANTHER" id="PTHR38407">
    <property type="entry name" value="PROTEIN IVY1"/>
    <property type="match status" value="1"/>
</dbReference>
<dbReference type="GO" id="GO:0042144">
    <property type="term" value="P:vacuole fusion, non-autophagic"/>
    <property type="evidence" value="ECO:0007669"/>
    <property type="project" value="InterPro"/>
</dbReference>
<dbReference type="EMBL" id="PUHW01000096">
    <property type="protein sequence ID" value="KAG0689180.1"/>
    <property type="molecule type" value="Genomic_DNA"/>
</dbReference>
<evidence type="ECO:0000256" key="2">
    <source>
        <dbReference type="SAM" id="MobiDB-lite"/>
    </source>
</evidence>
<feature type="compositionally biased region" description="Acidic residues" evidence="2">
    <location>
        <begin position="424"/>
        <end position="435"/>
    </location>
</feature>
<feature type="region of interest" description="Disordered" evidence="2">
    <location>
        <begin position="1"/>
        <end position="107"/>
    </location>
</feature>
<feature type="compositionally biased region" description="Polar residues" evidence="2">
    <location>
        <begin position="52"/>
        <end position="66"/>
    </location>
</feature>
<dbReference type="InterPro" id="IPR037470">
    <property type="entry name" value="IVY1"/>
</dbReference>
<evidence type="ECO:0000256" key="1">
    <source>
        <dbReference type="SAM" id="Coils"/>
    </source>
</evidence>
<dbReference type="AlphaFoldDB" id="A0A9P7BGG5"/>
<comment type="caution">
    <text evidence="3">The sequence shown here is derived from an EMBL/GenBank/DDBJ whole genome shotgun (WGS) entry which is preliminary data.</text>
</comment>
<dbReference type="InterPro" id="IPR027267">
    <property type="entry name" value="AH/BAR_dom_sf"/>
</dbReference>
<accession>A0A9P7BGG5</accession>
<keyword evidence="4" id="KW-1185">Reference proteome</keyword>
<organism evidence="3 4">
    <name type="scientific">Pichia californica</name>
    <dbReference type="NCBI Taxonomy" id="460514"/>
    <lineage>
        <taxon>Eukaryota</taxon>
        <taxon>Fungi</taxon>
        <taxon>Dikarya</taxon>
        <taxon>Ascomycota</taxon>
        <taxon>Saccharomycotina</taxon>
        <taxon>Pichiomycetes</taxon>
        <taxon>Pichiales</taxon>
        <taxon>Pichiaceae</taxon>
        <taxon>Pichia</taxon>
    </lineage>
</organism>
<feature type="coiled-coil region" evidence="1">
    <location>
        <begin position="213"/>
        <end position="240"/>
    </location>
</feature>
<feature type="compositionally biased region" description="Polar residues" evidence="2">
    <location>
        <begin position="1"/>
        <end position="19"/>
    </location>
</feature>
<evidence type="ECO:0000313" key="3">
    <source>
        <dbReference type="EMBL" id="KAG0689180.1"/>
    </source>
</evidence>